<evidence type="ECO:0000313" key="3">
    <source>
        <dbReference type="Proteomes" id="UP000596742"/>
    </source>
</evidence>
<feature type="region of interest" description="Disordered" evidence="1">
    <location>
        <begin position="412"/>
        <end position="578"/>
    </location>
</feature>
<proteinExistence type="predicted"/>
<organism evidence="2 3">
    <name type="scientific">Mytilus galloprovincialis</name>
    <name type="common">Mediterranean mussel</name>
    <dbReference type="NCBI Taxonomy" id="29158"/>
    <lineage>
        <taxon>Eukaryota</taxon>
        <taxon>Metazoa</taxon>
        <taxon>Spiralia</taxon>
        <taxon>Lophotrochozoa</taxon>
        <taxon>Mollusca</taxon>
        <taxon>Bivalvia</taxon>
        <taxon>Autobranchia</taxon>
        <taxon>Pteriomorphia</taxon>
        <taxon>Mytilida</taxon>
        <taxon>Mytiloidea</taxon>
        <taxon>Mytilidae</taxon>
        <taxon>Mytilinae</taxon>
        <taxon>Mytilus</taxon>
    </lineage>
</organism>
<reference evidence="2" key="1">
    <citation type="submission" date="2018-11" db="EMBL/GenBank/DDBJ databases">
        <authorList>
            <person name="Alioto T."/>
            <person name="Alioto T."/>
        </authorList>
    </citation>
    <scope>NUCLEOTIDE SEQUENCE</scope>
</reference>
<evidence type="ECO:0000313" key="2">
    <source>
        <dbReference type="EMBL" id="VDI52721.1"/>
    </source>
</evidence>
<feature type="compositionally biased region" description="Basic and acidic residues" evidence="1">
    <location>
        <begin position="412"/>
        <end position="443"/>
    </location>
</feature>
<gene>
    <name evidence="2" type="ORF">MGAL_10B022296</name>
</gene>
<feature type="compositionally biased region" description="Basic residues" evidence="1">
    <location>
        <begin position="457"/>
        <end position="470"/>
    </location>
</feature>
<comment type="caution">
    <text evidence="2">The sequence shown here is derived from an EMBL/GenBank/DDBJ whole genome shotgun (WGS) entry which is preliminary data.</text>
</comment>
<feature type="compositionally biased region" description="Basic and acidic residues" evidence="1">
    <location>
        <begin position="471"/>
        <end position="482"/>
    </location>
</feature>
<feature type="compositionally biased region" description="Basic residues" evidence="1">
    <location>
        <begin position="558"/>
        <end position="569"/>
    </location>
</feature>
<evidence type="ECO:0000256" key="1">
    <source>
        <dbReference type="SAM" id="MobiDB-lite"/>
    </source>
</evidence>
<dbReference type="AlphaFoldDB" id="A0A8B6FS24"/>
<feature type="compositionally biased region" description="Basic residues" evidence="1">
    <location>
        <begin position="537"/>
        <end position="549"/>
    </location>
</feature>
<dbReference type="EMBL" id="UYJE01007210">
    <property type="protein sequence ID" value="VDI52721.1"/>
    <property type="molecule type" value="Genomic_DNA"/>
</dbReference>
<name>A0A8B6FS24_MYTGA</name>
<keyword evidence="3" id="KW-1185">Reference proteome</keyword>
<accession>A0A8B6FS24</accession>
<protein>
    <submittedName>
        <fullName evidence="2">Uncharacterized protein</fullName>
    </submittedName>
</protein>
<dbReference type="Proteomes" id="UP000596742">
    <property type="component" value="Unassembled WGS sequence"/>
</dbReference>
<sequence>MDCVYFPDINSITTVAHKTIDVFATITESLDMSFNSKSSDFPIQQIKGIMKKLMTYKQNMEFPELNKLFYLLTETLLGVASRHNQTARSKNSVAERVQNKIVKLVPTSHSIQPISTFDQTTTDEYYARLDEMNKLRRAHTHVYKKLQRQQKMCWVADSKVQKYEACLKKIELPRYFNADKLSRSKLKVRDDRINYLQTIINHRKGKATETAKRYQTLLTKEQTTRNALRLLERDLLEDIRYNLVERIQSGLVCLKYILATQTNKFYEVIPHIDNFDYRLATESIVEKLSSIYQFSLPQEFRTAKTKLPDVQFVSHKTAQQKMKKQPSETAKTQRNNNNVSFQDNQLNFLSNNYLEKTNLSEKTNECFVKTTKGMIVKLKVTTDESDVAFGWYKSKPWNQKRWGFFCKEIRERDGDKRQTRPTESRRAWQEKPEREEKKTKAHETTPPPHEPPDQQQTRRRRSGTKKKGKRTRELARKEETRKRANSGGTKDRHGGTHVRAGKTEAQREKHGKKPTTPPGPRAPDTNGHTPEAENRHQERKKGQKRNRTHKPTEPNRKAANRKPRKKRRTEKGQSPGHT</sequence>